<dbReference type="Pfam" id="PF10251">
    <property type="entry name" value="PEN-2"/>
    <property type="match status" value="1"/>
</dbReference>
<reference evidence="9 10" key="1">
    <citation type="journal article" date="2021" name="Elife">
        <title>Chloroplast acquisition without the gene transfer in kleptoplastic sea slugs, Plakobranchus ocellatus.</title>
        <authorList>
            <person name="Maeda T."/>
            <person name="Takahashi S."/>
            <person name="Yoshida T."/>
            <person name="Shimamura S."/>
            <person name="Takaki Y."/>
            <person name="Nagai Y."/>
            <person name="Toyoda A."/>
            <person name="Suzuki Y."/>
            <person name="Arimoto A."/>
            <person name="Ishii H."/>
            <person name="Satoh N."/>
            <person name="Nishiyama T."/>
            <person name="Hasebe M."/>
            <person name="Maruyama T."/>
            <person name="Minagawa J."/>
            <person name="Obokata J."/>
            <person name="Shigenobu S."/>
        </authorList>
    </citation>
    <scope>NUCLEOTIDE SEQUENCE [LARGE SCALE GENOMIC DNA]</scope>
</reference>
<proteinExistence type="inferred from homology"/>
<keyword evidence="7 8" id="KW-0472">Membrane</keyword>
<evidence type="ECO:0000256" key="3">
    <source>
        <dbReference type="ARBA" id="ARBA00018306"/>
    </source>
</evidence>
<name>A0AAV4GQV6_9GAST</name>
<dbReference type="PANTHER" id="PTHR16318:SF0">
    <property type="entry name" value="GAMMA-SECRETASE SUBUNIT PEN-2"/>
    <property type="match status" value="1"/>
</dbReference>
<evidence type="ECO:0000256" key="1">
    <source>
        <dbReference type="ARBA" id="ARBA00004141"/>
    </source>
</evidence>
<dbReference type="InterPro" id="IPR019379">
    <property type="entry name" value="Gamma_Secretase_Asp_P_PEN2"/>
</dbReference>
<evidence type="ECO:0000256" key="5">
    <source>
        <dbReference type="ARBA" id="ARBA00022976"/>
    </source>
</evidence>
<keyword evidence="4 8" id="KW-0812">Transmembrane</keyword>
<evidence type="ECO:0000256" key="6">
    <source>
        <dbReference type="ARBA" id="ARBA00022989"/>
    </source>
</evidence>
<keyword evidence="10" id="KW-1185">Reference proteome</keyword>
<protein>
    <recommendedName>
        <fullName evidence="3">Gamma-secretase subunit PEN-2</fullName>
    </recommendedName>
</protein>
<evidence type="ECO:0000256" key="7">
    <source>
        <dbReference type="ARBA" id="ARBA00023136"/>
    </source>
</evidence>
<sequence length="101" mass="11866">MDLRRVKNAEKLVMCRRYYLAGFFALPFLWIVNSVWFFQEAFRKPQYTEQAEIKTYVIRSFIGSVIWLAIVIVWVTIFQLKRVDWGSTGDALLFSIPHGSA</sequence>
<dbReference type="PANTHER" id="PTHR16318">
    <property type="entry name" value="GAMMA-SECRETASE SUBUNIT PEN-2"/>
    <property type="match status" value="1"/>
</dbReference>
<dbReference type="GO" id="GO:0007219">
    <property type="term" value="P:Notch signaling pathway"/>
    <property type="evidence" value="ECO:0007669"/>
    <property type="project" value="UniProtKB-KW"/>
</dbReference>
<comment type="caution">
    <text evidence="9">The sequence shown here is derived from an EMBL/GenBank/DDBJ whole genome shotgun (WGS) entry which is preliminary data.</text>
</comment>
<dbReference type="GO" id="GO:0007220">
    <property type="term" value="P:Notch receptor processing"/>
    <property type="evidence" value="ECO:0007669"/>
    <property type="project" value="TreeGrafter"/>
</dbReference>
<dbReference type="GO" id="GO:0070765">
    <property type="term" value="C:gamma-secretase complex"/>
    <property type="evidence" value="ECO:0007669"/>
    <property type="project" value="TreeGrafter"/>
</dbReference>
<comment type="similarity">
    <text evidence="2">Belongs to the PEN-2 family.</text>
</comment>
<dbReference type="EMBL" id="BMAT01001548">
    <property type="protein sequence ID" value="GFR87949.1"/>
    <property type="molecule type" value="Genomic_DNA"/>
</dbReference>
<keyword evidence="5" id="KW-0914">Notch signaling pathway</keyword>
<evidence type="ECO:0000256" key="8">
    <source>
        <dbReference type="SAM" id="Phobius"/>
    </source>
</evidence>
<feature type="transmembrane region" description="Helical" evidence="8">
    <location>
        <begin position="58"/>
        <end position="78"/>
    </location>
</feature>
<evidence type="ECO:0000313" key="9">
    <source>
        <dbReference type="EMBL" id="GFR87949.1"/>
    </source>
</evidence>
<evidence type="ECO:0000256" key="4">
    <source>
        <dbReference type="ARBA" id="ARBA00022692"/>
    </source>
</evidence>
<organism evidence="9 10">
    <name type="scientific">Elysia marginata</name>
    <dbReference type="NCBI Taxonomy" id="1093978"/>
    <lineage>
        <taxon>Eukaryota</taxon>
        <taxon>Metazoa</taxon>
        <taxon>Spiralia</taxon>
        <taxon>Lophotrochozoa</taxon>
        <taxon>Mollusca</taxon>
        <taxon>Gastropoda</taxon>
        <taxon>Heterobranchia</taxon>
        <taxon>Euthyneura</taxon>
        <taxon>Panpulmonata</taxon>
        <taxon>Sacoglossa</taxon>
        <taxon>Placobranchoidea</taxon>
        <taxon>Plakobranchidae</taxon>
        <taxon>Elysia</taxon>
    </lineage>
</organism>
<comment type="subcellular location">
    <subcellularLocation>
        <location evidence="1">Membrane</location>
        <topology evidence="1">Multi-pass membrane protein</topology>
    </subcellularLocation>
</comment>
<evidence type="ECO:0000256" key="2">
    <source>
        <dbReference type="ARBA" id="ARBA00009607"/>
    </source>
</evidence>
<gene>
    <name evidence="9" type="ORF">ElyMa_000758400</name>
</gene>
<feature type="transmembrane region" description="Helical" evidence="8">
    <location>
        <begin position="20"/>
        <end position="38"/>
    </location>
</feature>
<dbReference type="Proteomes" id="UP000762676">
    <property type="component" value="Unassembled WGS sequence"/>
</dbReference>
<keyword evidence="6 8" id="KW-1133">Transmembrane helix</keyword>
<evidence type="ECO:0000313" key="10">
    <source>
        <dbReference type="Proteomes" id="UP000762676"/>
    </source>
</evidence>
<dbReference type="AlphaFoldDB" id="A0AAV4GQV6"/>
<accession>A0AAV4GQV6</accession>